<dbReference type="Proteomes" id="UP000054805">
    <property type="component" value="Unassembled WGS sequence"/>
</dbReference>
<organism evidence="2 4">
    <name type="scientific">Trichinella pseudospiralis</name>
    <name type="common">Parasitic roundworm</name>
    <dbReference type="NCBI Taxonomy" id="6337"/>
    <lineage>
        <taxon>Eukaryota</taxon>
        <taxon>Metazoa</taxon>
        <taxon>Ecdysozoa</taxon>
        <taxon>Nematoda</taxon>
        <taxon>Enoplea</taxon>
        <taxon>Dorylaimia</taxon>
        <taxon>Trichinellida</taxon>
        <taxon>Trichinellidae</taxon>
        <taxon>Trichinella</taxon>
    </lineage>
</organism>
<evidence type="ECO:0000313" key="4">
    <source>
        <dbReference type="Proteomes" id="UP000054826"/>
    </source>
</evidence>
<dbReference type="EMBL" id="JYDS01001639">
    <property type="protein sequence ID" value="KRY98610.1"/>
    <property type="molecule type" value="Genomic_DNA"/>
</dbReference>
<dbReference type="EMBL" id="JYDV01000742">
    <property type="protein sequence ID" value="KRZ04186.1"/>
    <property type="molecule type" value="Genomic_DNA"/>
</dbReference>
<evidence type="ECO:0000313" key="2">
    <source>
        <dbReference type="EMBL" id="KRZ04186.1"/>
    </source>
</evidence>
<gene>
    <name evidence="1" type="ORF">T4B_4091</name>
    <name evidence="2" type="ORF">T4C_10341</name>
</gene>
<proteinExistence type="predicted"/>
<sequence length="65" mass="7179">MLAPVALLPSSLHLRQSHAALQYGRADLDEMLLVTPSWPGVIDQLMHCVAHLLIKFRRLPGGSHV</sequence>
<evidence type="ECO:0000313" key="3">
    <source>
        <dbReference type="Proteomes" id="UP000054805"/>
    </source>
</evidence>
<protein>
    <submittedName>
        <fullName evidence="2">Uncharacterized protein</fullName>
    </submittedName>
</protein>
<dbReference type="AlphaFoldDB" id="A0A0V1H266"/>
<keyword evidence="3" id="KW-1185">Reference proteome</keyword>
<name>A0A0V1H266_TRIPS</name>
<dbReference type="Proteomes" id="UP000054826">
    <property type="component" value="Unassembled WGS sequence"/>
</dbReference>
<reference evidence="3 4" key="1">
    <citation type="submission" date="2015-01" db="EMBL/GenBank/DDBJ databases">
        <title>Evolution of Trichinella species and genotypes.</title>
        <authorList>
            <person name="Korhonen P.K."/>
            <person name="Edoardo P."/>
            <person name="Giuseppe L.R."/>
            <person name="Gasser R.B."/>
        </authorList>
    </citation>
    <scope>NUCLEOTIDE SEQUENCE [LARGE SCALE GENOMIC DNA]</scope>
    <source>
        <strain evidence="2">ISS176</strain>
        <strain evidence="1">ISS588</strain>
    </source>
</reference>
<comment type="caution">
    <text evidence="2">The sequence shown here is derived from an EMBL/GenBank/DDBJ whole genome shotgun (WGS) entry which is preliminary data.</text>
</comment>
<accession>A0A0V1H266</accession>
<evidence type="ECO:0000313" key="1">
    <source>
        <dbReference type="EMBL" id="KRY98610.1"/>
    </source>
</evidence>